<evidence type="ECO:0000313" key="1">
    <source>
        <dbReference type="EMBL" id="MBW4465421.1"/>
    </source>
</evidence>
<protein>
    <submittedName>
        <fullName evidence="1">Uncharacterized protein</fullName>
    </submittedName>
</protein>
<reference evidence="1" key="1">
    <citation type="submission" date="2021-05" db="EMBL/GenBank/DDBJ databases">
        <authorList>
            <person name="Pietrasiak N."/>
            <person name="Ward R."/>
            <person name="Stajich J.E."/>
            <person name="Kurbessoian T."/>
        </authorList>
    </citation>
    <scope>NUCLEOTIDE SEQUENCE</scope>
    <source>
        <strain evidence="1">GSE-TBD4-15B</strain>
    </source>
</reference>
<organism evidence="1 2">
    <name type="scientific">Pegethrix bostrychoides GSE-TBD4-15B</name>
    <dbReference type="NCBI Taxonomy" id="2839662"/>
    <lineage>
        <taxon>Bacteria</taxon>
        <taxon>Bacillati</taxon>
        <taxon>Cyanobacteriota</taxon>
        <taxon>Cyanophyceae</taxon>
        <taxon>Oculatellales</taxon>
        <taxon>Oculatellaceae</taxon>
        <taxon>Pegethrix</taxon>
    </lineage>
</organism>
<sequence>MRTELVWEGKYDEYGQRCEVDIAGCAMPMQKIYHRLNIQPQLDFIHFESGVILGVGWIVDRLSNFSDI</sequence>
<dbReference type="Proteomes" id="UP000707356">
    <property type="component" value="Unassembled WGS sequence"/>
</dbReference>
<accession>A0A951U4H7</accession>
<gene>
    <name evidence="1" type="ORF">KME07_08270</name>
</gene>
<comment type="caution">
    <text evidence="1">The sequence shown here is derived from an EMBL/GenBank/DDBJ whole genome shotgun (WGS) entry which is preliminary data.</text>
</comment>
<evidence type="ECO:0000313" key="2">
    <source>
        <dbReference type="Proteomes" id="UP000707356"/>
    </source>
</evidence>
<reference evidence="1" key="2">
    <citation type="journal article" date="2022" name="Microbiol. Resour. Announc.">
        <title>Metagenome Sequencing to Explore Phylogenomics of Terrestrial Cyanobacteria.</title>
        <authorList>
            <person name="Ward R.D."/>
            <person name="Stajich J.E."/>
            <person name="Johansen J.R."/>
            <person name="Huntemann M."/>
            <person name="Clum A."/>
            <person name="Foster B."/>
            <person name="Foster B."/>
            <person name="Roux S."/>
            <person name="Palaniappan K."/>
            <person name="Varghese N."/>
            <person name="Mukherjee S."/>
            <person name="Reddy T.B.K."/>
            <person name="Daum C."/>
            <person name="Copeland A."/>
            <person name="Chen I.A."/>
            <person name="Ivanova N.N."/>
            <person name="Kyrpides N.C."/>
            <person name="Shapiro N."/>
            <person name="Eloe-Fadrosh E.A."/>
            <person name="Pietrasiak N."/>
        </authorList>
    </citation>
    <scope>NUCLEOTIDE SEQUENCE</scope>
    <source>
        <strain evidence="1">GSE-TBD4-15B</strain>
    </source>
</reference>
<dbReference type="EMBL" id="JAHHHV010000042">
    <property type="protein sequence ID" value="MBW4465421.1"/>
    <property type="molecule type" value="Genomic_DNA"/>
</dbReference>
<dbReference type="AlphaFoldDB" id="A0A951U4H7"/>
<name>A0A951U4H7_9CYAN</name>
<proteinExistence type="predicted"/>